<accession>A0A448YMP5</accession>
<dbReference type="PANTHER" id="PTHR31001">
    <property type="entry name" value="UNCHARACTERIZED TRANSCRIPTIONAL REGULATORY PROTEIN"/>
    <property type="match status" value="1"/>
</dbReference>
<feature type="transmembrane region" description="Helical" evidence="3">
    <location>
        <begin position="185"/>
        <end position="205"/>
    </location>
</feature>
<evidence type="ECO:0000256" key="1">
    <source>
        <dbReference type="ARBA" id="ARBA00004123"/>
    </source>
</evidence>
<sequence>MTAGIHKRRNRRLIVCVECRRRKLRCDRNHPCRNCLKAASNCEYRSREGTSLEDVNVREILGGEGASRGDIGDDSPSILDTKLTGISKSVIVSKPSRTIFLGALSSFLPILSRPYFKSLLSEFEETMGKEKLKWKNSHKPSHHAGIIVDGEADEVGTAEMVQRIICPNYYAFQERLIYFQNNLNGLLFGGFVPMGAVHSLFFSYFPTIDGQTQFNVPQKAHYYADISLITSLVYLVLIFTRYSSDGAKFRYQLVATADDLITLATTSLATSQFRRKKSQQAVLALILMRVNLFVYENSEGELEEIESYPIFQMCLDLCYQVGLHADPDVTDTVIYKDRPAMKIRLMTSLEVKQLWNYIQAEDAYYSAIIGTPLLINYHFCAKYWQKSNSFFDLQSEKAVFLMRDLSSTINSCSPVSLRDILTLIDRILRFCHDLPAKLLRSETADLDELAHLCKLKLLLLQLVARLCRIVTVGISELRAQSLDEGEANMLGGLSKEMYRQSLIANACLLYHIKYICEGKSVFGPDGNGKYIVFFRDAFARSLAPCFVLWFTFLLPRVTRSPELVREMQQETMLPFYPPEENGYRSDIDLPVLERALFHDYENEKPELAEQICTKLLTSAELMKFVSSFYDVVGENEILKTSLDSFLTLRYVITWLYLVRMVEEFKDKLESRQMSLADIVGRVKVKIEQHFADNEDLQFEKILDSIFAGEDWLNMGDI</sequence>
<comment type="subcellular location">
    <subcellularLocation>
        <location evidence="1">Nucleus</location>
    </subcellularLocation>
</comment>
<dbReference type="AlphaFoldDB" id="A0A448YMP5"/>
<dbReference type="InterPro" id="IPR036864">
    <property type="entry name" value="Zn2-C6_fun-type_DNA-bd_sf"/>
</dbReference>
<keyword evidence="3" id="KW-1133">Transmembrane helix</keyword>
<dbReference type="CDD" id="cd12148">
    <property type="entry name" value="fungal_TF_MHR"/>
    <property type="match status" value="1"/>
</dbReference>
<keyword evidence="2" id="KW-0539">Nucleus</keyword>
<dbReference type="SUPFAM" id="SSF57701">
    <property type="entry name" value="Zn2/Cys6 DNA-binding domain"/>
    <property type="match status" value="1"/>
</dbReference>
<dbReference type="PANTHER" id="PTHR31001:SF90">
    <property type="entry name" value="CENTROMERE DNA-BINDING PROTEIN COMPLEX CBF3 SUBUNIT B"/>
    <property type="match status" value="1"/>
</dbReference>
<proteinExistence type="predicted"/>
<name>A0A448YMP5_BRENA</name>
<evidence type="ECO:0000313" key="5">
    <source>
        <dbReference type="EMBL" id="VEU22166.1"/>
    </source>
</evidence>
<dbReference type="CDD" id="cd00067">
    <property type="entry name" value="GAL4"/>
    <property type="match status" value="1"/>
</dbReference>
<dbReference type="EMBL" id="CAACVR010000019">
    <property type="protein sequence ID" value="VEU22166.1"/>
    <property type="molecule type" value="Genomic_DNA"/>
</dbReference>
<dbReference type="OrthoDB" id="3986994at2759"/>
<dbReference type="STRING" id="13370.A0A448YMP5"/>
<dbReference type="GO" id="GO:0005634">
    <property type="term" value="C:nucleus"/>
    <property type="evidence" value="ECO:0007669"/>
    <property type="project" value="UniProtKB-SubCell"/>
</dbReference>
<dbReference type="InterPro" id="IPR050613">
    <property type="entry name" value="Sec_Metabolite_Reg"/>
</dbReference>
<dbReference type="InterPro" id="IPR001138">
    <property type="entry name" value="Zn2Cys6_DnaBD"/>
</dbReference>
<gene>
    <name evidence="5" type="ORF">BRENAR_LOCUS2898</name>
</gene>
<feature type="transmembrane region" description="Helical" evidence="3">
    <location>
        <begin position="220"/>
        <end position="240"/>
    </location>
</feature>
<keyword evidence="6" id="KW-1185">Reference proteome</keyword>
<keyword evidence="3" id="KW-0812">Transmembrane</keyword>
<dbReference type="GO" id="GO:0008270">
    <property type="term" value="F:zinc ion binding"/>
    <property type="evidence" value="ECO:0007669"/>
    <property type="project" value="InterPro"/>
</dbReference>
<evidence type="ECO:0000259" key="4">
    <source>
        <dbReference type="PROSITE" id="PS50048"/>
    </source>
</evidence>
<dbReference type="Proteomes" id="UP000290900">
    <property type="component" value="Unassembled WGS sequence"/>
</dbReference>
<evidence type="ECO:0000256" key="2">
    <source>
        <dbReference type="ARBA" id="ARBA00023242"/>
    </source>
</evidence>
<dbReference type="SMART" id="SM00066">
    <property type="entry name" value="GAL4"/>
    <property type="match status" value="1"/>
</dbReference>
<dbReference type="FunCoup" id="A0A448YMP5">
    <property type="interactions" value="1363"/>
</dbReference>
<protein>
    <submittedName>
        <fullName evidence="5">DEKNAAC103208</fullName>
    </submittedName>
</protein>
<dbReference type="InParanoid" id="A0A448YMP5"/>
<dbReference type="Pfam" id="PF00172">
    <property type="entry name" value="Zn_clus"/>
    <property type="match status" value="1"/>
</dbReference>
<dbReference type="PROSITE" id="PS50048">
    <property type="entry name" value="ZN2_CY6_FUNGAL_2"/>
    <property type="match status" value="1"/>
</dbReference>
<reference evidence="5 6" key="1">
    <citation type="submission" date="2018-12" db="EMBL/GenBank/DDBJ databases">
        <authorList>
            <person name="Tiukova I."/>
            <person name="Dainat J."/>
        </authorList>
    </citation>
    <scope>NUCLEOTIDE SEQUENCE [LARGE SCALE GENOMIC DNA]</scope>
</reference>
<keyword evidence="3" id="KW-0472">Membrane</keyword>
<evidence type="ECO:0000313" key="6">
    <source>
        <dbReference type="Proteomes" id="UP000290900"/>
    </source>
</evidence>
<dbReference type="GO" id="GO:0000981">
    <property type="term" value="F:DNA-binding transcription factor activity, RNA polymerase II-specific"/>
    <property type="evidence" value="ECO:0007669"/>
    <property type="project" value="InterPro"/>
</dbReference>
<organism evidence="5 6">
    <name type="scientific">Brettanomyces naardenensis</name>
    <name type="common">Yeast</name>
    <dbReference type="NCBI Taxonomy" id="13370"/>
    <lineage>
        <taxon>Eukaryota</taxon>
        <taxon>Fungi</taxon>
        <taxon>Dikarya</taxon>
        <taxon>Ascomycota</taxon>
        <taxon>Saccharomycotina</taxon>
        <taxon>Pichiomycetes</taxon>
        <taxon>Pichiales</taxon>
        <taxon>Pichiaceae</taxon>
        <taxon>Brettanomyces</taxon>
    </lineage>
</organism>
<dbReference type="Gene3D" id="4.10.240.10">
    <property type="entry name" value="Zn(2)-C6 fungal-type DNA-binding domain"/>
    <property type="match status" value="1"/>
</dbReference>
<feature type="domain" description="Zn(2)-C6 fungal-type" evidence="4">
    <location>
        <begin position="15"/>
        <end position="44"/>
    </location>
</feature>
<dbReference type="PROSITE" id="PS00463">
    <property type="entry name" value="ZN2_CY6_FUNGAL_1"/>
    <property type="match status" value="1"/>
</dbReference>
<evidence type="ECO:0000256" key="3">
    <source>
        <dbReference type="SAM" id="Phobius"/>
    </source>
</evidence>